<name>A0A846YMS4_9NOCA</name>
<accession>A0A846YMS4</accession>
<sequence length="419" mass="46235">MSFLMRRNLPLAWAGWFDDFTSYTTGSIQLPWRHLGDGTTADITEDDTLHIPSNVATVTGGGESYAYQPFTPNWGVELEVYFPVEGLVVQSFAIYFTDSWTTIGGAFQNCVGVRLMNAPLVYSGHVFQLVHFYSMMSADDNLSYWSAPASFFGQWHTVQIWCEDDKWIRIWMNGTYVGSQMIRPAFRLGPGRRCLRFVNAALCDTWIRKLYHYDRPPSIPPKTVWQQDFYDDFNGRSGNQNGVNGWVQYGADAAVVADSWSTTATTEGNWQGLLRDTGNLSGRQRIEATVGGNIGPNNGAASALILATNTAADQGLAANIFGNKLWVSNWSGNIATASFTMMQDLPESFGLTVKSGDRVAFSIYNGIGWIEINDVPQLCVGWMHGVVPAANNYAGLRVGRGSSGNSHSWNDVRIFSGLG</sequence>
<evidence type="ECO:0000313" key="2">
    <source>
        <dbReference type="Proteomes" id="UP000570678"/>
    </source>
</evidence>
<dbReference type="Proteomes" id="UP000570678">
    <property type="component" value="Unassembled WGS sequence"/>
</dbReference>
<reference evidence="1 2" key="1">
    <citation type="submission" date="2020-04" db="EMBL/GenBank/DDBJ databases">
        <title>MicrobeNet Type strains.</title>
        <authorList>
            <person name="Nicholson A.C."/>
        </authorList>
    </citation>
    <scope>NUCLEOTIDE SEQUENCE [LARGE SCALE GENOMIC DNA]</scope>
    <source>
        <strain evidence="1 2">JCM 3332</strain>
    </source>
</reference>
<evidence type="ECO:0000313" key="1">
    <source>
        <dbReference type="EMBL" id="NKY60335.1"/>
    </source>
</evidence>
<gene>
    <name evidence="1" type="ORF">HGA15_30215</name>
</gene>
<organism evidence="1 2">
    <name type="scientific">Nocardia flavorosea</name>
    <dbReference type="NCBI Taxonomy" id="53429"/>
    <lineage>
        <taxon>Bacteria</taxon>
        <taxon>Bacillati</taxon>
        <taxon>Actinomycetota</taxon>
        <taxon>Actinomycetes</taxon>
        <taxon>Mycobacteriales</taxon>
        <taxon>Nocardiaceae</taxon>
        <taxon>Nocardia</taxon>
    </lineage>
</organism>
<dbReference type="EMBL" id="JAAXOT010000022">
    <property type="protein sequence ID" value="NKY60335.1"/>
    <property type="molecule type" value="Genomic_DNA"/>
</dbReference>
<proteinExistence type="predicted"/>
<protein>
    <submittedName>
        <fullName evidence="1">Uncharacterized protein</fullName>
    </submittedName>
</protein>
<comment type="caution">
    <text evidence="1">The sequence shown here is derived from an EMBL/GenBank/DDBJ whole genome shotgun (WGS) entry which is preliminary data.</text>
</comment>
<dbReference type="RefSeq" id="WP_062979898.1">
    <property type="nucleotide sequence ID" value="NZ_JAAXOT010000022.1"/>
</dbReference>
<dbReference type="AlphaFoldDB" id="A0A846YMS4"/>
<keyword evidence="2" id="KW-1185">Reference proteome</keyword>